<keyword evidence="9" id="KW-0539">Nucleus</keyword>
<keyword evidence="5" id="KW-0597">Phosphoprotein</keyword>
<feature type="domain" description="Transducer of regulated CREB activity middle" evidence="12">
    <location>
        <begin position="183"/>
        <end position="276"/>
    </location>
</feature>
<evidence type="ECO:0000256" key="1">
    <source>
        <dbReference type="ARBA" id="ARBA00004123"/>
    </source>
</evidence>
<feature type="region of interest" description="Disordered" evidence="10">
    <location>
        <begin position="264"/>
        <end position="327"/>
    </location>
</feature>
<feature type="compositionally biased region" description="Polar residues" evidence="10">
    <location>
        <begin position="628"/>
        <end position="656"/>
    </location>
</feature>
<evidence type="ECO:0000256" key="8">
    <source>
        <dbReference type="ARBA" id="ARBA00023163"/>
    </source>
</evidence>
<keyword evidence="4" id="KW-0963">Cytoplasm</keyword>
<dbReference type="Proteomes" id="UP000735302">
    <property type="component" value="Unassembled WGS sequence"/>
</dbReference>
<dbReference type="PANTHER" id="PTHR13589:SF15">
    <property type="entry name" value="CREB-REGULATED TRANSCRIPTION COACTIVATOR, ISOFORM B"/>
    <property type="match status" value="1"/>
</dbReference>
<evidence type="ECO:0000256" key="10">
    <source>
        <dbReference type="SAM" id="MobiDB-lite"/>
    </source>
</evidence>
<keyword evidence="7" id="KW-0010">Activator</keyword>
<proteinExistence type="inferred from homology"/>
<comment type="subcellular location">
    <subcellularLocation>
        <location evidence="2">Cytoplasm</location>
    </subcellularLocation>
    <subcellularLocation>
        <location evidence="1">Nucleus</location>
    </subcellularLocation>
</comment>
<evidence type="ECO:0000256" key="3">
    <source>
        <dbReference type="ARBA" id="ARBA00007167"/>
    </source>
</evidence>
<feature type="domain" description="Transducer of regulated CREB activity C-terminal" evidence="13">
    <location>
        <begin position="659"/>
        <end position="737"/>
    </location>
</feature>
<feature type="compositionally biased region" description="Low complexity" evidence="10">
    <location>
        <begin position="349"/>
        <end position="361"/>
    </location>
</feature>
<reference evidence="14 15" key="1">
    <citation type="journal article" date="2021" name="Elife">
        <title>Chloroplast acquisition without the gene transfer in kleptoplastic sea slugs, Plakobranchus ocellatus.</title>
        <authorList>
            <person name="Maeda T."/>
            <person name="Takahashi S."/>
            <person name="Yoshida T."/>
            <person name="Shimamura S."/>
            <person name="Takaki Y."/>
            <person name="Nagai Y."/>
            <person name="Toyoda A."/>
            <person name="Suzuki Y."/>
            <person name="Arimoto A."/>
            <person name="Ishii H."/>
            <person name="Satoh N."/>
            <person name="Nishiyama T."/>
            <person name="Hasebe M."/>
            <person name="Maruyama T."/>
            <person name="Minagawa J."/>
            <person name="Obokata J."/>
            <person name="Shigenobu S."/>
        </authorList>
    </citation>
    <scope>NUCLEOTIDE SEQUENCE [LARGE SCALE GENOMIC DNA]</scope>
</reference>
<dbReference type="GO" id="GO:0005737">
    <property type="term" value="C:cytoplasm"/>
    <property type="evidence" value="ECO:0007669"/>
    <property type="project" value="UniProtKB-SubCell"/>
</dbReference>
<dbReference type="InterPro" id="IPR024783">
    <property type="entry name" value="TORC_N"/>
</dbReference>
<evidence type="ECO:0000259" key="11">
    <source>
        <dbReference type="Pfam" id="PF12884"/>
    </source>
</evidence>
<evidence type="ECO:0000259" key="13">
    <source>
        <dbReference type="Pfam" id="PF12886"/>
    </source>
</evidence>
<evidence type="ECO:0000313" key="15">
    <source>
        <dbReference type="Proteomes" id="UP000735302"/>
    </source>
</evidence>
<dbReference type="Pfam" id="PF12885">
    <property type="entry name" value="TORC_M"/>
    <property type="match status" value="1"/>
</dbReference>
<sequence length="737" mass="80923">MANPRKFSEKIALHTQKQAEETAAFEAILQEVNSATRDPPRYQKQQQQQHITPTLGSYRGGSLPNVNQISANQSIDLQATLQHLDDMKQGRPALAPGRQDRHRQQIGPHRRNFPPDKRIDSSPYGSAYHLSPPPDTSWRRVHSDPSLHMNAMGQGNANKNYTQPPVTPPPHRRIVEMVGENAGDNSLQINYWDSKKMGPSRPKSCEVPNINIYPSQEHSGINSTPAVIPMTTNNTGSLPDLSVLQFPSPLSTPLDQEDPYNNAAAAAAGSSPVSLSPTSPRHMPMGLQSSTSPNQHRRQNAGMSIPSPLVLNHVGGSTSPAGMADMDPSCMRQKYMLCLQQQQQQQLHQQQQLQQQQQTQQPMRHRGSHSPHSQPYPTPVSPLYSPAHQRSLNHTRHATKPSLTNLPQQQHHHHQQQQHNLSHSPTGSPTHTHPTHHQSPLSAPSPHQQLPSSGSPPVPQVRVVNCDETRALQQVSMNQYRNNGVADSNCQSPTSPHSAPSYSPAHSPGVPPTTQSVNPTFSDSYYLQQQQQQQQQQTNALQHQFEQFNMDPLPANSTSMGSPVMTTNGLGLDNRSSTSNSMNIMALSQQPGLALQYSQAAMLAMSSSEDLFQPHFLGPIDVMTSGQFSSQPIVSSPTNSRQLNQPNSNNSPTSGSKIPDIILTGADDMCRLPLDFAKELGNAITGMSDSFDTDFLTNDEAFKDGLDPLDLEEIQMLTDASLVADPATEDTFKLDRL</sequence>
<feature type="region of interest" description="Disordered" evidence="10">
    <location>
        <begin position="349"/>
        <end position="387"/>
    </location>
</feature>
<feature type="compositionally biased region" description="Low complexity" evidence="10">
    <location>
        <begin position="417"/>
        <end position="440"/>
    </location>
</feature>
<evidence type="ECO:0000313" key="14">
    <source>
        <dbReference type="EMBL" id="GFO13558.1"/>
    </source>
</evidence>
<dbReference type="GO" id="GO:0008140">
    <property type="term" value="F:cAMP response element binding protein binding"/>
    <property type="evidence" value="ECO:0007669"/>
    <property type="project" value="InterPro"/>
</dbReference>
<feature type="compositionally biased region" description="Low complexity" evidence="10">
    <location>
        <begin position="492"/>
        <end position="508"/>
    </location>
</feature>
<keyword evidence="8" id="KW-0804">Transcription</keyword>
<feature type="compositionally biased region" description="Polar residues" evidence="10">
    <location>
        <begin position="441"/>
        <end position="453"/>
    </location>
</feature>
<accession>A0AAV4B467</accession>
<dbReference type="EMBL" id="BLXT01004491">
    <property type="protein sequence ID" value="GFO13558.1"/>
    <property type="molecule type" value="Genomic_DNA"/>
</dbReference>
<feature type="region of interest" description="Disordered" evidence="10">
    <location>
        <begin position="399"/>
        <end position="461"/>
    </location>
</feature>
<evidence type="ECO:0000256" key="9">
    <source>
        <dbReference type="ARBA" id="ARBA00023242"/>
    </source>
</evidence>
<dbReference type="AlphaFoldDB" id="A0AAV4B467"/>
<evidence type="ECO:0000256" key="2">
    <source>
        <dbReference type="ARBA" id="ARBA00004496"/>
    </source>
</evidence>
<evidence type="ECO:0000256" key="5">
    <source>
        <dbReference type="ARBA" id="ARBA00022553"/>
    </source>
</evidence>
<dbReference type="Pfam" id="PF12884">
    <property type="entry name" value="TORC_N"/>
    <property type="match status" value="1"/>
</dbReference>
<feature type="region of interest" description="Disordered" evidence="10">
    <location>
        <begin position="483"/>
        <end position="520"/>
    </location>
</feature>
<comment type="similarity">
    <text evidence="3">Belongs to the TORC family.</text>
</comment>
<dbReference type="GO" id="GO:0005634">
    <property type="term" value="C:nucleus"/>
    <property type="evidence" value="ECO:0007669"/>
    <property type="project" value="UniProtKB-SubCell"/>
</dbReference>
<name>A0AAV4B467_9GAST</name>
<dbReference type="InterPro" id="IPR024784">
    <property type="entry name" value="TORC_M"/>
</dbReference>
<dbReference type="InterPro" id="IPR024785">
    <property type="entry name" value="TORC_C"/>
</dbReference>
<feature type="domain" description="Transducer of regulated CREB activity N-terminal" evidence="11">
    <location>
        <begin position="3"/>
        <end position="64"/>
    </location>
</feature>
<gene>
    <name evidence="14" type="ORF">PoB_004006300</name>
</gene>
<evidence type="ECO:0000259" key="12">
    <source>
        <dbReference type="Pfam" id="PF12885"/>
    </source>
</evidence>
<feature type="region of interest" description="Disordered" evidence="10">
    <location>
        <begin position="34"/>
        <end position="67"/>
    </location>
</feature>
<feature type="region of interest" description="Disordered" evidence="10">
    <location>
        <begin position="90"/>
        <end position="121"/>
    </location>
</feature>
<organism evidence="14 15">
    <name type="scientific">Plakobranchus ocellatus</name>
    <dbReference type="NCBI Taxonomy" id="259542"/>
    <lineage>
        <taxon>Eukaryota</taxon>
        <taxon>Metazoa</taxon>
        <taxon>Spiralia</taxon>
        <taxon>Lophotrochozoa</taxon>
        <taxon>Mollusca</taxon>
        <taxon>Gastropoda</taxon>
        <taxon>Heterobranchia</taxon>
        <taxon>Euthyneura</taxon>
        <taxon>Panpulmonata</taxon>
        <taxon>Sacoglossa</taxon>
        <taxon>Placobranchoidea</taxon>
        <taxon>Plakobranchidae</taxon>
        <taxon>Plakobranchus</taxon>
    </lineage>
</organism>
<dbReference type="GO" id="GO:0051289">
    <property type="term" value="P:protein homotetramerization"/>
    <property type="evidence" value="ECO:0007669"/>
    <property type="project" value="InterPro"/>
</dbReference>
<comment type="caution">
    <text evidence="14">The sequence shown here is derived from an EMBL/GenBank/DDBJ whole genome shotgun (WGS) entry which is preliminary data.</text>
</comment>
<dbReference type="PANTHER" id="PTHR13589">
    <property type="entry name" value="CREB-REGULATED TRANSCRIPTION COACTIVATOR"/>
    <property type="match status" value="1"/>
</dbReference>
<evidence type="ECO:0000256" key="6">
    <source>
        <dbReference type="ARBA" id="ARBA00023015"/>
    </source>
</evidence>
<dbReference type="GO" id="GO:0045944">
    <property type="term" value="P:positive regulation of transcription by RNA polymerase II"/>
    <property type="evidence" value="ECO:0007669"/>
    <property type="project" value="TreeGrafter"/>
</dbReference>
<keyword evidence="6" id="KW-0805">Transcription regulation</keyword>
<dbReference type="Pfam" id="PF12886">
    <property type="entry name" value="TORC_C"/>
    <property type="match status" value="1"/>
</dbReference>
<feature type="region of interest" description="Disordered" evidence="10">
    <location>
        <begin position="628"/>
        <end position="658"/>
    </location>
</feature>
<evidence type="ECO:0000256" key="4">
    <source>
        <dbReference type="ARBA" id="ARBA00022490"/>
    </source>
</evidence>
<dbReference type="InterPro" id="IPR024786">
    <property type="entry name" value="TORC"/>
</dbReference>
<keyword evidence="15" id="KW-1185">Reference proteome</keyword>
<evidence type="ECO:0000256" key="7">
    <source>
        <dbReference type="ARBA" id="ARBA00023159"/>
    </source>
</evidence>
<protein>
    <submittedName>
        <fullName evidence="14">Creb-regulated transcription coactivator 1</fullName>
    </submittedName>
</protein>